<dbReference type="GO" id="GO:0080043">
    <property type="term" value="F:quercetin 3-O-glucosyltransferase activity"/>
    <property type="evidence" value="ECO:0007669"/>
    <property type="project" value="TreeGrafter"/>
</dbReference>
<evidence type="ECO:0000256" key="1">
    <source>
        <dbReference type="ARBA" id="ARBA00009995"/>
    </source>
</evidence>
<dbReference type="PANTHER" id="PTHR11926:SF896">
    <property type="entry name" value="FLAVONOL 7-O-BETA-GLUCOSYLTRANSFERASE UGT74F1"/>
    <property type="match status" value="1"/>
</dbReference>
<dbReference type="SUPFAM" id="SSF53756">
    <property type="entry name" value="UDP-Glycosyltransferase/glycogen phosphorylase"/>
    <property type="match status" value="2"/>
</dbReference>
<dbReference type="Pfam" id="PF00201">
    <property type="entry name" value="UDPGT"/>
    <property type="match status" value="2"/>
</dbReference>
<protein>
    <recommendedName>
        <fullName evidence="6">UDP-glycosyltransferases domain-containing protein</fullName>
    </recommendedName>
</protein>
<sequence>MGESETKLSVPDHNSLILNTNLTNLSQGIYSFWLNQNTEERKNEMAKKRGHVLAVPYPTQGHITPIHQFCKRLHFKGLKTTLTLTTFVFNSIKPYPSGPISIAAISDGYDLHGFDSSGSIHEYLQNFKTFGSKTIADIIRKHQTSDDPITCIVYDAFMPWALDVAREFGLAAAPFFTQSCAVNYVYYLSYINNGSLNLPIEELPFLELQDLPSFFSVSGSYPAYFEMVLQQFTNFEKADFVLVNTFQDLDLLEKELLSKFCPVLTVGPSVPSMYLDQRIKSDTDYDLTLFESKDAALCTSWLDTRPQGSVVYVAFGSMAKLNNVQMEELASAVSNFSFLWVVRASEEANLPSGFLETLDKDKSLVLKWSPQLEVLSNKAIGCFLTHCGWNSTMEALTFGVPMVAMPQWTDQPMNAKYIQDVWKAGVRVKTDKESGIAKREEIEFSIKEDKTILCPISKTNSALSLVDDTNSSCITIKRNSGLSSCSDHKQLQTRINIIFTISLYSFCCNQERDREKKKRTMEKKRGHVLAVPFPSQGHITPIRQFCKRLHSKGFKTTHTLTTFIFNTIYLDPSSPVSVATISDGYDHGGFSSAASVPEYLQNFKTFGSKTVADIIRKHQTSDDPITCIVYDSFMPWALDLAREFGLAAAPFFTQSCAVNYINYLAYINHGSLKLPIKDFTFLELQDLPTFVTPTGSHLAYFEMVLQQFTNFDKADFVLVNTFRELDPHEEELLSKVCHVLTIGPTVPSMYVDQQIKSDTDYDLNLFDSKEAALCTDWLDTKPQGSVVYIAFGSMAQLSSVQMEEIASGISNFSYLWVVRASEESKLPSGFLETVDNEKSLVLKWSPQLQVLSNKAIGCFMTHCGWNSTMEGLTLGVPMVAMPQWTDQPMNAKYIQDVWKVGVRVKAEIESGIAKREEIEFSIKEVMEGEKSKEMKKNAKKWRDLAVKSLSEGGSTEININTFVSKVQIILSEDEILPRELKRIFPPSLLRAISYDFVKSNNDLRECRPNTSFWMPTLLNQPAH</sequence>
<gene>
    <name evidence="4" type="ORF">TAV2_LOCUS14772</name>
</gene>
<dbReference type="EMBL" id="OU466860">
    <property type="protein sequence ID" value="CAH2058120.1"/>
    <property type="molecule type" value="Genomic_DNA"/>
</dbReference>
<dbReference type="FunFam" id="3.40.50.2000:FF:000019">
    <property type="entry name" value="Glycosyltransferase"/>
    <property type="match status" value="2"/>
</dbReference>
<evidence type="ECO:0000313" key="5">
    <source>
        <dbReference type="Proteomes" id="UP000836841"/>
    </source>
</evidence>
<dbReference type="GO" id="GO:0080044">
    <property type="term" value="F:quercetin 7-O-glucosyltransferase activity"/>
    <property type="evidence" value="ECO:0007669"/>
    <property type="project" value="TreeGrafter"/>
</dbReference>
<evidence type="ECO:0000256" key="2">
    <source>
        <dbReference type="ARBA" id="ARBA00022676"/>
    </source>
</evidence>
<name>A0AAU9S480_THLAR</name>
<dbReference type="Gene3D" id="3.40.50.2000">
    <property type="entry name" value="Glycogen Phosphorylase B"/>
    <property type="match status" value="4"/>
</dbReference>
<dbReference type="CDD" id="cd03784">
    <property type="entry name" value="GT1_Gtf-like"/>
    <property type="match status" value="2"/>
</dbReference>
<reference evidence="4 5" key="1">
    <citation type="submission" date="2022-03" db="EMBL/GenBank/DDBJ databases">
        <authorList>
            <person name="Nunn A."/>
            <person name="Chopra R."/>
            <person name="Nunn A."/>
            <person name="Contreras Garrido A."/>
        </authorList>
    </citation>
    <scope>NUCLEOTIDE SEQUENCE [LARGE SCALE GENOMIC DNA]</scope>
</reference>
<dbReference type="PANTHER" id="PTHR11926">
    <property type="entry name" value="GLUCOSYL/GLUCURONOSYL TRANSFERASES"/>
    <property type="match status" value="1"/>
</dbReference>
<dbReference type="PROSITE" id="PS00375">
    <property type="entry name" value="UDPGT"/>
    <property type="match status" value="2"/>
</dbReference>
<keyword evidence="5" id="KW-1185">Reference proteome</keyword>
<evidence type="ECO:0008006" key="6">
    <source>
        <dbReference type="Google" id="ProtNLM"/>
    </source>
</evidence>
<dbReference type="FunFam" id="3.40.50.2000:FF:000057">
    <property type="entry name" value="Glycosyltransferase"/>
    <property type="match status" value="2"/>
</dbReference>
<accession>A0AAU9S480</accession>
<dbReference type="Proteomes" id="UP000836841">
    <property type="component" value="Chromosome 4"/>
</dbReference>
<dbReference type="InterPro" id="IPR002213">
    <property type="entry name" value="UDP_glucos_trans"/>
</dbReference>
<evidence type="ECO:0000256" key="3">
    <source>
        <dbReference type="ARBA" id="ARBA00022679"/>
    </source>
</evidence>
<keyword evidence="2" id="KW-0328">Glycosyltransferase</keyword>
<proteinExistence type="inferred from homology"/>
<dbReference type="GO" id="GO:0032787">
    <property type="term" value="P:monocarboxylic acid metabolic process"/>
    <property type="evidence" value="ECO:0007669"/>
    <property type="project" value="UniProtKB-ARBA"/>
</dbReference>
<organism evidence="4 5">
    <name type="scientific">Thlaspi arvense</name>
    <name type="common">Field penny-cress</name>
    <dbReference type="NCBI Taxonomy" id="13288"/>
    <lineage>
        <taxon>Eukaryota</taxon>
        <taxon>Viridiplantae</taxon>
        <taxon>Streptophyta</taxon>
        <taxon>Embryophyta</taxon>
        <taxon>Tracheophyta</taxon>
        <taxon>Spermatophyta</taxon>
        <taxon>Magnoliopsida</taxon>
        <taxon>eudicotyledons</taxon>
        <taxon>Gunneridae</taxon>
        <taxon>Pentapetalae</taxon>
        <taxon>rosids</taxon>
        <taxon>malvids</taxon>
        <taxon>Brassicales</taxon>
        <taxon>Brassicaceae</taxon>
        <taxon>Thlaspideae</taxon>
        <taxon>Thlaspi</taxon>
    </lineage>
</organism>
<keyword evidence="3" id="KW-0808">Transferase</keyword>
<evidence type="ECO:0000313" key="4">
    <source>
        <dbReference type="EMBL" id="CAH2058120.1"/>
    </source>
</evidence>
<comment type="similarity">
    <text evidence="1">Belongs to the UDP-glycosyltransferase family.</text>
</comment>
<dbReference type="InterPro" id="IPR035595">
    <property type="entry name" value="UDP_glycos_trans_CS"/>
</dbReference>
<dbReference type="AlphaFoldDB" id="A0AAU9S480"/>